<evidence type="ECO:0000313" key="3">
    <source>
        <dbReference type="Proteomes" id="UP000605846"/>
    </source>
</evidence>
<feature type="compositionally biased region" description="Acidic residues" evidence="1">
    <location>
        <begin position="121"/>
        <end position="131"/>
    </location>
</feature>
<proteinExistence type="predicted"/>
<sequence>MFKNRKKRQQQQKQRKAGLVEQQQQEQEQDPVFRPLDEIQVARDFRTSLIMPELGNDQVTAETSIVHAKVQSPHVDATRQYQDLAAWRAMRNHNRYSNSLFGGKQRDRPKIKRKDRLKLTEEEDEEEEDAMDSSPNPELRLNSPPPTPPEASTPQDEKNPLELFQDYENDDESVENYFFQDFAPTSDSQKPTPRLRSKKQTHRARSVKAMSKFDLASFARHLHDNRLSVVQPRESRIVLTEEDEKELEMLLKRKSKFDLGTTVPSAEAEVTPLPPVLPAIATETKSSQEDKENQASSSNDAHDLITDIREVFPENMTIPLVNDDRSTTPVSPSPSSPVSQESLSIASERPASPLAKKPSLLLQKLNRLNIKESEKILIEDNLSTGEVVSISPSASEPSVMSAPIARLERNLSNASNLPSRSPSVSSSSLSRRPSMEPVIQIRKTQSTSRKASSGLSSNLLSPIQDEANEDGERERKPRKSVSMDGIGHILREQVASESEGWTHLKQEVEAYRNNGLTIKQDSSTEDGSEPNPQKSNSRKLKEEKDEIKTTTTKSLGLFGSLRQASRSRSGSFRGLVRNLSQAHRQEKRQPSSSSPQAPTMSRAAMAVIQHNAAQRSSSERSHDSVEAVGNEKVELEETGSKTGGVSLISHLLTKATKRKTKTVNMDQEDSRPVSSKPSRAQVVRRTIIYVQPDSINFMKTLQGFENEQAPPVPPVPSLGAKSSLRPTSNETMLSSEKGAEYSQAVKVTRQTSVKKRIVEKEASDRTAGGRSDNTKKWHLESVHDDVDSVYGYYENRGSTATCLQGLELREMSDGTVVWGVVQKQGNRKSFYAHKDQSFQQQEEEDTDSDNIEAHVLALMGLEPGSLDQPPSSPPPIPRRSPRRPVGITEPSSPSTLGQRAKHISTIVSSNTDIYYAPEVTLPSLLQMMAASTEGNEVTAMEKKARQQQQHASIEQQLDEMMASFSKHG</sequence>
<accession>A0A8H7BUP1</accession>
<comment type="caution">
    <text evidence="2">The sequence shown here is derived from an EMBL/GenBank/DDBJ whole genome shotgun (WGS) entry which is preliminary data.</text>
</comment>
<feature type="compositionally biased region" description="Polar residues" evidence="1">
    <location>
        <begin position="590"/>
        <end position="599"/>
    </location>
</feature>
<name>A0A8H7BUP1_9FUNG</name>
<feature type="compositionally biased region" description="Low complexity" evidence="1">
    <location>
        <begin position="415"/>
        <end position="432"/>
    </location>
</feature>
<feature type="region of interest" description="Disordered" evidence="1">
    <location>
        <begin position="284"/>
        <end position="303"/>
    </location>
</feature>
<gene>
    <name evidence="2" type="ORF">EC973_006834</name>
</gene>
<feature type="compositionally biased region" description="Basic residues" evidence="1">
    <location>
        <begin position="193"/>
        <end position="206"/>
    </location>
</feature>
<feature type="region of interest" description="Disordered" evidence="1">
    <location>
        <begin position="659"/>
        <end position="679"/>
    </location>
</feature>
<keyword evidence="3" id="KW-1185">Reference proteome</keyword>
<feature type="compositionally biased region" description="Basic and acidic residues" evidence="1">
    <location>
        <begin position="539"/>
        <end position="548"/>
    </location>
</feature>
<feature type="region of interest" description="Disordered" evidence="1">
    <location>
        <begin position="717"/>
        <end position="737"/>
    </location>
</feature>
<evidence type="ECO:0000313" key="2">
    <source>
        <dbReference type="EMBL" id="KAF7727946.1"/>
    </source>
</evidence>
<feature type="compositionally biased region" description="Acidic residues" evidence="1">
    <location>
        <begin position="165"/>
        <end position="174"/>
    </location>
</feature>
<feature type="region of interest" description="Disordered" evidence="1">
    <location>
        <begin position="862"/>
        <end position="900"/>
    </location>
</feature>
<feature type="region of interest" description="Disordered" evidence="1">
    <location>
        <begin position="1"/>
        <end position="34"/>
    </location>
</feature>
<feature type="region of interest" description="Disordered" evidence="1">
    <location>
        <begin position="579"/>
        <end position="601"/>
    </location>
</feature>
<dbReference type="AlphaFoldDB" id="A0A8H7BUP1"/>
<organism evidence="2 3">
    <name type="scientific">Apophysomyces ossiformis</name>
    <dbReference type="NCBI Taxonomy" id="679940"/>
    <lineage>
        <taxon>Eukaryota</taxon>
        <taxon>Fungi</taxon>
        <taxon>Fungi incertae sedis</taxon>
        <taxon>Mucoromycota</taxon>
        <taxon>Mucoromycotina</taxon>
        <taxon>Mucoromycetes</taxon>
        <taxon>Mucorales</taxon>
        <taxon>Mucorineae</taxon>
        <taxon>Mucoraceae</taxon>
        <taxon>Apophysomyces</taxon>
    </lineage>
</organism>
<feature type="region of interest" description="Disordered" evidence="1">
    <location>
        <begin position="517"/>
        <end position="548"/>
    </location>
</feature>
<protein>
    <submittedName>
        <fullName evidence="2">Uncharacterized protein</fullName>
    </submittedName>
</protein>
<feature type="compositionally biased region" description="Basic residues" evidence="1">
    <location>
        <begin position="1"/>
        <end position="16"/>
    </location>
</feature>
<dbReference type="OrthoDB" id="2401616at2759"/>
<evidence type="ECO:0000256" key="1">
    <source>
        <dbReference type="SAM" id="MobiDB-lite"/>
    </source>
</evidence>
<feature type="region of interest" description="Disordered" evidence="1">
    <location>
        <begin position="319"/>
        <end position="351"/>
    </location>
</feature>
<feature type="compositionally biased region" description="Polar residues" evidence="1">
    <location>
        <begin position="724"/>
        <end position="734"/>
    </location>
</feature>
<feature type="region of interest" description="Disordered" evidence="1">
    <location>
        <begin position="413"/>
        <end position="485"/>
    </location>
</feature>
<feature type="compositionally biased region" description="Basic residues" evidence="1">
    <location>
        <begin position="107"/>
        <end position="116"/>
    </location>
</feature>
<dbReference type="Proteomes" id="UP000605846">
    <property type="component" value="Unassembled WGS sequence"/>
</dbReference>
<feature type="region of interest" description="Disordered" evidence="1">
    <location>
        <begin position="97"/>
        <end position="208"/>
    </location>
</feature>
<reference evidence="2" key="1">
    <citation type="submission" date="2020-01" db="EMBL/GenBank/DDBJ databases">
        <title>Genome Sequencing of Three Apophysomyces-Like Fungal Strains Confirms a Novel Fungal Genus in the Mucoromycota with divergent Burkholderia-like Endosymbiotic Bacteria.</title>
        <authorList>
            <person name="Stajich J.E."/>
            <person name="Macias A.M."/>
            <person name="Carter-House D."/>
            <person name="Lovett B."/>
            <person name="Kasson L.R."/>
            <person name="Berry K."/>
            <person name="Grigoriev I."/>
            <person name="Chang Y."/>
            <person name="Spatafora J."/>
            <person name="Kasson M.T."/>
        </authorList>
    </citation>
    <scope>NUCLEOTIDE SEQUENCE</scope>
    <source>
        <strain evidence="2">NRRL A-21654</strain>
    </source>
</reference>
<feature type="compositionally biased region" description="Polar residues" evidence="1">
    <location>
        <begin position="442"/>
        <end position="461"/>
    </location>
</feature>
<dbReference type="EMBL" id="JABAYA010000046">
    <property type="protein sequence ID" value="KAF7727946.1"/>
    <property type="molecule type" value="Genomic_DNA"/>
</dbReference>